<feature type="compositionally biased region" description="Polar residues" evidence="1">
    <location>
        <begin position="130"/>
        <end position="142"/>
    </location>
</feature>
<dbReference type="EMBL" id="JH668440">
    <property type="protein sequence ID" value="KAG6453249.1"/>
    <property type="molecule type" value="Genomic_DNA"/>
</dbReference>
<dbReference type="PANTHER" id="PTHR15678:SF6">
    <property type="entry name" value="BRIDGE-LIKE LIPID TRANSFER PROTEIN FAMILY MEMBER 2"/>
    <property type="match status" value="1"/>
</dbReference>
<keyword evidence="3" id="KW-1185">Reference proteome</keyword>
<name>A0A921Z9Z8_MANSE</name>
<evidence type="ECO:0008006" key="4">
    <source>
        <dbReference type="Google" id="ProtNLM"/>
    </source>
</evidence>
<feature type="region of interest" description="Disordered" evidence="1">
    <location>
        <begin position="117"/>
        <end position="159"/>
    </location>
</feature>
<dbReference type="Pfam" id="PF10344">
    <property type="entry name" value="Hobbit"/>
    <property type="match status" value="1"/>
</dbReference>
<feature type="compositionally biased region" description="Acidic residues" evidence="1">
    <location>
        <begin position="117"/>
        <end position="126"/>
    </location>
</feature>
<comment type="caution">
    <text evidence="2">The sequence shown here is derived from an EMBL/GenBank/DDBJ whole genome shotgun (WGS) entry which is preliminary data.</text>
</comment>
<reference evidence="2" key="2">
    <citation type="submission" date="2020-12" db="EMBL/GenBank/DDBJ databases">
        <authorList>
            <person name="Kanost M."/>
        </authorList>
    </citation>
    <scope>NUCLEOTIDE SEQUENCE</scope>
</reference>
<evidence type="ECO:0000313" key="2">
    <source>
        <dbReference type="EMBL" id="KAG6453249.1"/>
    </source>
</evidence>
<sequence length="238" mass="27277">MRHTSLSEHVDDVCRYTKTSRSDDSVEHQLEVGYVSVKNLLPNEPFPEVLVPQEPSGRAPLARRAALRVFCRDRPPVGGIAVKEHFEVNIVPIRIGLTKKFFNTMLKFCFPERDPDAMDDAEDEAEGTLRPSSSASLVSTGSKKMKKKGKDSNSNFYVKRDKRDKDDVEKMKERAEKNKLFIYIKIPEVPVRVSYKGSKEKNLEDVRDLPLVLPTLEYHNVTWTWLDLLLATKTDTRK</sequence>
<dbReference type="InterPro" id="IPR045167">
    <property type="entry name" value="Hobbit"/>
</dbReference>
<evidence type="ECO:0000256" key="1">
    <source>
        <dbReference type="SAM" id="MobiDB-lite"/>
    </source>
</evidence>
<accession>A0A921Z9Z8</accession>
<protein>
    <recommendedName>
        <fullName evidence="4">FMP27 C-terminal domain-containing protein</fullName>
    </recommendedName>
</protein>
<evidence type="ECO:0000313" key="3">
    <source>
        <dbReference type="Proteomes" id="UP000791440"/>
    </source>
</evidence>
<dbReference type="Proteomes" id="UP000791440">
    <property type="component" value="Unassembled WGS sequence"/>
</dbReference>
<gene>
    <name evidence="2" type="ORF">O3G_MSEX008052</name>
</gene>
<dbReference type="AlphaFoldDB" id="A0A921Z9Z8"/>
<reference evidence="2" key="1">
    <citation type="journal article" date="2016" name="Insect Biochem. Mol. Biol.">
        <title>Multifaceted biological insights from a draft genome sequence of the tobacco hornworm moth, Manduca sexta.</title>
        <authorList>
            <person name="Kanost M.R."/>
            <person name="Arrese E.L."/>
            <person name="Cao X."/>
            <person name="Chen Y.R."/>
            <person name="Chellapilla S."/>
            <person name="Goldsmith M.R."/>
            <person name="Grosse-Wilde E."/>
            <person name="Heckel D.G."/>
            <person name="Herndon N."/>
            <person name="Jiang H."/>
            <person name="Papanicolaou A."/>
            <person name="Qu J."/>
            <person name="Soulages J.L."/>
            <person name="Vogel H."/>
            <person name="Walters J."/>
            <person name="Waterhouse R.M."/>
            <person name="Ahn S.J."/>
            <person name="Almeida F.C."/>
            <person name="An C."/>
            <person name="Aqrawi P."/>
            <person name="Bretschneider A."/>
            <person name="Bryant W.B."/>
            <person name="Bucks S."/>
            <person name="Chao H."/>
            <person name="Chevignon G."/>
            <person name="Christen J.M."/>
            <person name="Clarke D.F."/>
            <person name="Dittmer N.T."/>
            <person name="Ferguson L.C.F."/>
            <person name="Garavelou S."/>
            <person name="Gordon K.H.J."/>
            <person name="Gunaratna R.T."/>
            <person name="Han Y."/>
            <person name="Hauser F."/>
            <person name="He Y."/>
            <person name="Heidel-Fischer H."/>
            <person name="Hirsh A."/>
            <person name="Hu Y."/>
            <person name="Jiang H."/>
            <person name="Kalra D."/>
            <person name="Klinner C."/>
            <person name="Konig C."/>
            <person name="Kovar C."/>
            <person name="Kroll A.R."/>
            <person name="Kuwar S.S."/>
            <person name="Lee S.L."/>
            <person name="Lehman R."/>
            <person name="Li K."/>
            <person name="Li Z."/>
            <person name="Liang H."/>
            <person name="Lovelace S."/>
            <person name="Lu Z."/>
            <person name="Mansfield J.H."/>
            <person name="McCulloch K.J."/>
            <person name="Mathew T."/>
            <person name="Morton B."/>
            <person name="Muzny D.M."/>
            <person name="Neunemann D."/>
            <person name="Ongeri F."/>
            <person name="Pauchet Y."/>
            <person name="Pu L.L."/>
            <person name="Pyrousis I."/>
            <person name="Rao X.J."/>
            <person name="Redding A."/>
            <person name="Roesel C."/>
            <person name="Sanchez-Gracia A."/>
            <person name="Schaack S."/>
            <person name="Shukla A."/>
            <person name="Tetreau G."/>
            <person name="Wang Y."/>
            <person name="Xiong G.H."/>
            <person name="Traut W."/>
            <person name="Walsh T.K."/>
            <person name="Worley K.C."/>
            <person name="Wu D."/>
            <person name="Wu W."/>
            <person name="Wu Y.Q."/>
            <person name="Zhang X."/>
            <person name="Zou Z."/>
            <person name="Zucker H."/>
            <person name="Briscoe A.D."/>
            <person name="Burmester T."/>
            <person name="Clem R.J."/>
            <person name="Feyereisen R."/>
            <person name="Grimmelikhuijzen C.J.P."/>
            <person name="Hamodrakas S.J."/>
            <person name="Hansson B.S."/>
            <person name="Huguet E."/>
            <person name="Jermiin L.S."/>
            <person name="Lan Q."/>
            <person name="Lehman H.K."/>
            <person name="Lorenzen M."/>
            <person name="Merzendorfer H."/>
            <person name="Michalopoulos I."/>
            <person name="Morton D.B."/>
            <person name="Muthukrishnan S."/>
            <person name="Oakeshott J.G."/>
            <person name="Palmer W."/>
            <person name="Park Y."/>
            <person name="Passarelli A.L."/>
            <person name="Rozas J."/>
            <person name="Schwartz L.M."/>
            <person name="Smith W."/>
            <person name="Southgate A."/>
            <person name="Vilcinskas A."/>
            <person name="Vogt R."/>
            <person name="Wang P."/>
            <person name="Werren J."/>
            <person name="Yu X.Q."/>
            <person name="Zhou J.J."/>
            <person name="Brown S.J."/>
            <person name="Scherer S.E."/>
            <person name="Richards S."/>
            <person name="Blissard G.W."/>
        </authorList>
    </citation>
    <scope>NUCLEOTIDE SEQUENCE</scope>
</reference>
<proteinExistence type="predicted"/>
<dbReference type="PANTHER" id="PTHR15678">
    <property type="entry name" value="ANTIGEN MLAA-22-RELATED"/>
    <property type="match status" value="1"/>
</dbReference>
<organism evidence="2 3">
    <name type="scientific">Manduca sexta</name>
    <name type="common">Tobacco hawkmoth</name>
    <name type="synonym">Tobacco hornworm</name>
    <dbReference type="NCBI Taxonomy" id="7130"/>
    <lineage>
        <taxon>Eukaryota</taxon>
        <taxon>Metazoa</taxon>
        <taxon>Ecdysozoa</taxon>
        <taxon>Arthropoda</taxon>
        <taxon>Hexapoda</taxon>
        <taxon>Insecta</taxon>
        <taxon>Pterygota</taxon>
        <taxon>Neoptera</taxon>
        <taxon>Endopterygota</taxon>
        <taxon>Lepidoptera</taxon>
        <taxon>Glossata</taxon>
        <taxon>Ditrysia</taxon>
        <taxon>Bombycoidea</taxon>
        <taxon>Sphingidae</taxon>
        <taxon>Sphinginae</taxon>
        <taxon>Sphingini</taxon>
        <taxon>Manduca</taxon>
    </lineage>
</organism>